<dbReference type="KEGG" id="camu:CA2015_0312"/>
<name>A0A0H4PNG5_9BACT</name>
<evidence type="ECO:0000313" key="2">
    <source>
        <dbReference type="Proteomes" id="UP000036520"/>
    </source>
</evidence>
<accession>A0A0H4PNG5</accession>
<evidence type="ECO:0000313" key="1">
    <source>
        <dbReference type="EMBL" id="AKP49792.1"/>
    </source>
</evidence>
<keyword evidence="2" id="KW-1185">Reference proteome</keyword>
<dbReference type="AlphaFoldDB" id="A0A0H4PNG5"/>
<dbReference type="RefSeq" id="WP_048640294.1">
    <property type="nucleotide sequence ID" value="NZ_CP012040.1"/>
</dbReference>
<gene>
    <name evidence="1" type="ORF">CA2015_0312</name>
</gene>
<dbReference type="Proteomes" id="UP000036520">
    <property type="component" value="Chromosome"/>
</dbReference>
<protein>
    <submittedName>
        <fullName evidence="1">Uncharacterized protein</fullName>
    </submittedName>
</protein>
<dbReference type="EMBL" id="CP012040">
    <property type="protein sequence ID" value="AKP49792.1"/>
    <property type="molecule type" value="Genomic_DNA"/>
</dbReference>
<proteinExistence type="predicted"/>
<reference evidence="1 2" key="1">
    <citation type="submission" date="2015-07" db="EMBL/GenBank/DDBJ databases">
        <authorList>
            <person name="Kim K.M."/>
        </authorList>
    </citation>
    <scope>NUCLEOTIDE SEQUENCE [LARGE SCALE GENOMIC DNA]</scope>
    <source>
        <strain evidence="1 2">KCTC 12363</strain>
    </source>
</reference>
<sequence>MATVDKIRSGLIDKILTIKNKDFLLALDKLVSLSATDKELVGLTEEQKEMLKLSEEDIKNGRLISQGAMDKRNHLFLKKQISKIHA</sequence>
<dbReference type="OrthoDB" id="1262144at2"/>
<organism evidence="1 2">
    <name type="scientific">Cyclobacterium amurskyense</name>
    <dbReference type="NCBI Taxonomy" id="320787"/>
    <lineage>
        <taxon>Bacteria</taxon>
        <taxon>Pseudomonadati</taxon>
        <taxon>Bacteroidota</taxon>
        <taxon>Cytophagia</taxon>
        <taxon>Cytophagales</taxon>
        <taxon>Cyclobacteriaceae</taxon>
        <taxon>Cyclobacterium</taxon>
    </lineage>
</organism>